<feature type="region of interest" description="Disordered" evidence="1">
    <location>
        <begin position="1"/>
        <end position="32"/>
    </location>
</feature>
<feature type="compositionally biased region" description="Gly residues" evidence="1">
    <location>
        <begin position="126"/>
        <end position="139"/>
    </location>
</feature>
<comment type="caution">
    <text evidence="2">The sequence shown here is derived from an EMBL/GenBank/DDBJ whole genome shotgun (WGS) entry which is preliminary data.</text>
</comment>
<feature type="compositionally biased region" description="Polar residues" evidence="1">
    <location>
        <begin position="1"/>
        <end position="18"/>
    </location>
</feature>
<sequence length="284" mass="31268">MDEHMNPTSQKAFSSATSLHADPNPVNPKVNPILHKHTRQNCQTQQGFVEEGAAWRSRSEATTADYSIKNKFSGRQKCRSDPQGYRPKCINVNNKRAKEATPRSAPNSTPTGPMQSYSLGRAYRGGYKGGGFRGRGSGGSKNSNRKQGSVSKLNPADGGNGRVVGFPIWDPRTTAQQMLIDNDIDPHSLHPRQLENFANAPPAAQQKSIDSYKRNLELHKESAVPLKTTDTKTIDSTISKDNTAGDHARVTAHLSLLNRSTLQAYRTGMSQRKTEEKDAGERRK</sequence>
<feature type="region of interest" description="Disordered" evidence="1">
    <location>
        <begin position="71"/>
        <end position="161"/>
    </location>
</feature>
<feature type="compositionally biased region" description="Polar residues" evidence="1">
    <location>
        <begin position="104"/>
        <end position="118"/>
    </location>
</feature>
<protein>
    <submittedName>
        <fullName evidence="2">SOM1 protein</fullName>
    </submittedName>
</protein>
<reference evidence="2" key="1">
    <citation type="submission" date="2020-01" db="EMBL/GenBank/DDBJ databases">
        <title>Identification and distribution of gene clusters putatively required for synthesis of sphingolipid metabolism inhibitors in phylogenetically diverse species of the filamentous fungus Fusarium.</title>
        <authorList>
            <person name="Kim H.-S."/>
            <person name="Busman M."/>
            <person name="Brown D.W."/>
            <person name="Divon H."/>
            <person name="Uhlig S."/>
            <person name="Proctor R.H."/>
        </authorList>
    </citation>
    <scope>NUCLEOTIDE SEQUENCE</scope>
    <source>
        <strain evidence="2">NRRL 53441</strain>
    </source>
</reference>
<evidence type="ECO:0000313" key="2">
    <source>
        <dbReference type="EMBL" id="KAF4453921.1"/>
    </source>
</evidence>
<gene>
    <name evidence="2" type="ORF">F53441_3446</name>
</gene>
<proteinExistence type="predicted"/>
<dbReference type="EMBL" id="JAADJG010000139">
    <property type="protein sequence ID" value="KAF4453921.1"/>
    <property type="molecule type" value="Genomic_DNA"/>
</dbReference>
<feature type="compositionally biased region" description="Low complexity" evidence="1">
    <location>
        <begin position="140"/>
        <end position="149"/>
    </location>
</feature>
<evidence type="ECO:0000313" key="3">
    <source>
        <dbReference type="Proteomes" id="UP000605986"/>
    </source>
</evidence>
<dbReference type="Proteomes" id="UP000605986">
    <property type="component" value="Unassembled WGS sequence"/>
</dbReference>
<keyword evidence="3" id="KW-1185">Reference proteome</keyword>
<evidence type="ECO:0000256" key="1">
    <source>
        <dbReference type="SAM" id="MobiDB-lite"/>
    </source>
</evidence>
<organism evidence="2 3">
    <name type="scientific">Fusarium austroafricanum</name>
    <dbReference type="NCBI Taxonomy" id="2364996"/>
    <lineage>
        <taxon>Eukaryota</taxon>
        <taxon>Fungi</taxon>
        <taxon>Dikarya</taxon>
        <taxon>Ascomycota</taxon>
        <taxon>Pezizomycotina</taxon>
        <taxon>Sordariomycetes</taxon>
        <taxon>Hypocreomycetidae</taxon>
        <taxon>Hypocreales</taxon>
        <taxon>Nectriaceae</taxon>
        <taxon>Fusarium</taxon>
        <taxon>Fusarium concolor species complex</taxon>
    </lineage>
</organism>
<dbReference type="AlphaFoldDB" id="A0A8H4KP40"/>
<feature type="compositionally biased region" description="Basic and acidic residues" evidence="1">
    <location>
        <begin position="272"/>
        <end position="284"/>
    </location>
</feature>
<name>A0A8H4KP40_9HYPO</name>
<accession>A0A8H4KP40</accession>
<feature type="region of interest" description="Disordered" evidence="1">
    <location>
        <begin position="264"/>
        <end position="284"/>
    </location>
</feature>